<dbReference type="SMART" id="SM00387">
    <property type="entry name" value="HATPase_c"/>
    <property type="match status" value="1"/>
</dbReference>
<feature type="transmembrane region" description="Helical" evidence="11">
    <location>
        <begin position="276"/>
        <end position="299"/>
    </location>
</feature>
<evidence type="ECO:0000313" key="14">
    <source>
        <dbReference type="EMBL" id="AXA35951.1"/>
    </source>
</evidence>
<dbReference type="PROSITE" id="PS50885">
    <property type="entry name" value="HAMP"/>
    <property type="match status" value="1"/>
</dbReference>
<dbReference type="SUPFAM" id="SSF47384">
    <property type="entry name" value="Homodimeric domain of signal transducing histidine kinase"/>
    <property type="match status" value="1"/>
</dbReference>
<dbReference type="CDD" id="cd06225">
    <property type="entry name" value="HAMP"/>
    <property type="match status" value="1"/>
</dbReference>
<keyword evidence="4" id="KW-0597">Phosphoprotein</keyword>
<keyword evidence="11" id="KW-0812">Transmembrane</keyword>
<keyword evidence="6" id="KW-0547">Nucleotide-binding</keyword>
<dbReference type="Gene3D" id="1.10.287.130">
    <property type="match status" value="1"/>
</dbReference>
<dbReference type="Gene3D" id="6.10.340.10">
    <property type="match status" value="1"/>
</dbReference>
<reference evidence="14 15" key="1">
    <citation type="submission" date="2018-05" db="EMBL/GenBank/DDBJ databases">
        <title>A metagenomic window into the 2 km-deep terrestrial subsurface aquifer revealed taxonomically and functionally diverse microbial community comprising novel uncultured bacterial lineages.</title>
        <authorList>
            <person name="Kadnikov V.V."/>
            <person name="Mardanov A.V."/>
            <person name="Beletsky A.V."/>
            <person name="Banks D."/>
            <person name="Pimenov N.V."/>
            <person name="Frank Y.A."/>
            <person name="Karnachuk O.V."/>
            <person name="Ravin N.V."/>
        </authorList>
    </citation>
    <scope>NUCLEOTIDE SEQUENCE [LARGE SCALE GENOMIC DNA]</scope>
    <source>
        <strain evidence="14">BY</strain>
    </source>
</reference>
<dbReference type="Pfam" id="PF00672">
    <property type="entry name" value="HAMP"/>
    <property type="match status" value="1"/>
</dbReference>
<dbReference type="EC" id="2.7.13.3" evidence="3"/>
<dbReference type="AlphaFoldDB" id="A0A2Z4Y415"/>
<dbReference type="SUPFAM" id="SSF55874">
    <property type="entry name" value="ATPase domain of HSP90 chaperone/DNA topoisomerase II/histidine kinase"/>
    <property type="match status" value="1"/>
</dbReference>
<dbReference type="EMBL" id="CP030759">
    <property type="protein sequence ID" value="AXA35951.1"/>
    <property type="molecule type" value="Genomic_DNA"/>
</dbReference>
<dbReference type="PROSITE" id="PS50109">
    <property type="entry name" value="HIS_KIN"/>
    <property type="match status" value="1"/>
</dbReference>
<dbReference type="InterPro" id="IPR029016">
    <property type="entry name" value="GAF-like_dom_sf"/>
</dbReference>
<evidence type="ECO:0000256" key="11">
    <source>
        <dbReference type="SAM" id="Phobius"/>
    </source>
</evidence>
<protein>
    <recommendedName>
        <fullName evidence="3">histidine kinase</fullName>
        <ecNumber evidence="3">2.7.13.3</ecNumber>
    </recommendedName>
</protein>
<dbReference type="InterPro" id="IPR036890">
    <property type="entry name" value="HATPase_C_sf"/>
</dbReference>
<dbReference type="SUPFAM" id="SSF158472">
    <property type="entry name" value="HAMP domain-like"/>
    <property type="match status" value="1"/>
</dbReference>
<keyword evidence="11" id="KW-1133">Transmembrane helix</keyword>
<proteinExistence type="predicted"/>
<dbReference type="InterPro" id="IPR003594">
    <property type="entry name" value="HATPase_dom"/>
</dbReference>
<evidence type="ECO:0000259" key="12">
    <source>
        <dbReference type="PROSITE" id="PS50109"/>
    </source>
</evidence>
<feature type="coiled-coil region" evidence="10">
    <location>
        <begin position="344"/>
        <end position="371"/>
    </location>
</feature>
<organism evidence="14 15">
    <name type="scientific">Sumerlaea chitinivorans</name>
    <dbReference type="NCBI Taxonomy" id="2250252"/>
    <lineage>
        <taxon>Bacteria</taxon>
        <taxon>Candidatus Sumerlaeota</taxon>
        <taxon>Candidatus Sumerlaeia</taxon>
        <taxon>Candidatus Sumerlaeales</taxon>
        <taxon>Candidatus Sumerlaeaceae</taxon>
        <taxon>Candidatus Sumerlaea</taxon>
    </lineage>
</organism>
<evidence type="ECO:0000256" key="1">
    <source>
        <dbReference type="ARBA" id="ARBA00000085"/>
    </source>
</evidence>
<dbReference type="PANTHER" id="PTHR43065">
    <property type="entry name" value="SENSOR HISTIDINE KINASE"/>
    <property type="match status" value="1"/>
</dbReference>
<dbReference type="InterPro" id="IPR003661">
    <property type="entry name" value="HisK_dim/P_dom"/>
</dbReference>
<evidence type="ECO:0000256" key="10">
    <source>
        <dbReference type="SAM" id="Coils"/>
    </source>
</evidence>
<evidence type="ECO:0000313" key="15">
    <source>
        <dbReference type="Proteomes" id="UP000262583"/>
    </source>
</evidence>
<dbReference type="SUPFAM" id="SSF55781">
    <property type="entry name" value="GAF domain-like"/>
    <property type="match status" value="1"/>
</dbReference>
<keyword evidence="5" id="KW-0808">Transferase</keyword>
<dbReference type="InterPro" id="IPR036097">
    <property type="entry name" value="HisK_dim/P_sf"/>
</dbReference>
<dbReference type="Pfam" id="PF00512">
    <property type="entry name" value="HisKA"/>
    <property type="match status" value="1"/>
</dbReference>
<feature type="domain" description="HAMP" evidence="13">
    <location>
        <begin position="300"/>
        <end position="352"/>
    </location>
</feature>
<dbReference type="InterPro" id="IPR005467">
    <property type="entry name" value="His_kinase_dom"/>
</dbReference>
<keyword evidence="7 14" id="KW-0418">Kinase</keyword>
<dbReference type="Pfam" id="PF01590">
    <property type="entry name" value="GAF"/>
    <property type="match status" value="1"/>
</dbReference>
<dbReference type="PANTHER" id="PTHR43065:SF10">
    <property type="entry name" value="PEROXIDE STRESS-ACTIVATED HISTIDINE KINASE MAK3"/>
    <property type="match status" value="1"/>
</dbReference>
<sequence length="778" mass="85609">MQAQVRRFSLSIQAKLLILLLGISFIPAALGIVTLYRGTTGAVRESLGLFFQERAEGTARGISDNLEEVILSVRAAAERLQQGVSLDEATEPQDRAIVAWAQINRMGEVVAARGSVPPQLTDLPLALHAEHPRSPIYLDEAGSGPHAPALRVFVSLEGRIPGFLVAYVPLQPFTDLYTRSSPGDQAQVCILTNRGTILGPPAPGNLFVKLRNLVHEQRLRLSGWQFISEENLPEYLVGYAAVRALRQQQNAGATTVDWAVVVVSDLQAIMPLFHALLWRNALFAVGLAAGIVAISFGVAKGFVRPLKSLHAQVERLAQGDFQARVTISTRDELEELAHAFNKMVAEIQRSRTELELQMRRAESRAQQVTLVNEVSRAILASFDWPRLVTTTHLSLRRLVEYDRYFLILALGEQRFRVWDESGSETAALGADLLQGLFQRVRSETVYLSSCETTLAPVLTNMGIATYCAIGLSTEQGVQGVLFLGRGQREVFTQSQRELLAQIGAFLTLAVQHIQLYEKLAEFAAGLEKKVEERAEQLRRVYEQLRQSERYAATGRLAAGVAHEINNPLGIIKNFVQLLRLNSNAPPDPVTLEAMDEELERIARIVRGLLDFARPTAGSKQPLDLNAEIRKLLPLLEIGFKKKAITLDVRLVEQLPQVLLDRDHARQILLNLIRNAEDAVGRGGRIVIRTYLDRTGNSPKVVLEVEDNGTGISPEHLSQIFDPFFTTRSAEGGLGLGLSIVYGLVSNAGGTIDVASTPGVGTCFKVCLPPYEEFAEEVG</sequence>
<evidence type="ECO:0000256" key="3">
    <source>
        <dbReference type="ARBA" id="ARBA00012438"/>
    </source>
</evidence>
<evidence type="ECO:0000256" key="5">
    <source>
        <dbReference type="ARBA" id="ARBA00022679"/>
    </source>
</evidence>
<dbReference type="Gene3D" id="3.30.565.10">
    <property type="entry name" value="Histidine kinase-like ATPase, C-terminal domain"/>
    <property type="match status" value="1"/>
</dbReference>
<evidence type="ECO:0000259" key="13">
    <source>
        <dbReference type="PROSITE" id="PS50885"/>
    </source>
</evidence>
<evidence type="ECO:0000256" key="7">
    <source>
        <dbReference type="ARBA" id="ARBA00022777"/>
    </source>
</evidence>
<dbReference type="CDD" id="cd00082">
    <property type="entry name" value="HisKA"/>
    <property type="match status" value="1"/>
</dbReference>
<gene>
    <name evidence="14" type="ORF">BRCON_1174</name>
</gene>
<dbReference type="GO" id="GO:0000155">
    <property type="term" value="F:phosphorelay sensor kinase activity"/>
    <property type="evidence" value="ECO:0007669"/>
    <property type="project" value="InterPro"/>
</dbReference>
<keyword evidence="11" id="KW-0472">Membrane</keyword>
<evidence type="ECO:0000256" key="2">
    <source>
        <dbReference type="ARBA" id="ARBA00004370"/>
    </source>
</evidence>
<keyword evidence="10" id="KW-0175">Coiled coil</keyword>
<dbReference type="Pfam" id="PF02518">
    <property type="entry name" value="HATPase_c"/>
    <property type="match status" value="1"/>
</dbReference>
<feature type="domain" description="Histidine kinase" evidence="12">
    <location>
        <begin position="559"/>
        <end position="771"/>
    </location>
</feature>
<evidence type="ECO:0000256" key="8">
    <source>
        <dbReference type="ARBA" id="ARBA00022840"/>
    </source>
</evidence>
<evidence type="ECO:0000256" key="9">
    <source>
        <dbReference type="ARBA" id="ARBA00023012"/>
    </source>
</evidence>
<dbReference type="Gene3D" id="3.30.450.40">
    <property type="match status" value="1"/>
</dbReference>
<keyword evidence="8" id="KW-0067">ATP-binding</keyword>
<dbReference type="KEGG" id="schv:BRCON_1174"/>
<dbReference type="GO" id="GO:0005524">
    <property type="term" value="F:ATP binding"/>
    <property type="evidence" value="ECO:0007669"/>
    <property type="project" value="UniProtKB-KW"/>
</dbReference>
<dbReference type="InterPro" id="IPR003660">
    <property type="entry name" value="HAMP_dom"/>
</dbReference>
<dbReference type="GO" id="GO:0016020">
    <property type="term" value="C:membrane"/>
    <property type="evidence" value="ECO:0007669"/>
    <property type="project" value="UniProtKB-SubCell"/>
</dbReference>
<keyword evidence="9" id="KW-0902">Two-component regulatory system</keyword>
<dbReference type="InterPro" id="IPR003018">
    <property type="entry name" value="GAF"/>
</dbReference>
<accession>A0A2Z4Y415</accession>
<dbReference type="Proteomes" id="UP000262583">
    <property type="component" value="Chromosome"/>
</dbReference>
<evidence type="ECO:0000256" key="6">
    <source>
        <dbReference type="ARBA" id="ARBA00022741"/>
    </source>
</evidence>
<dbReference type="InterPro" id="IPR004358">
    <property type="entry name" value="Sig_transdc_His_kin-like_C"/>
</dbReference>
<dbReference type="PRINTS" id="PR00344">
    <property type="entry name" value="BCTRLSENSOR"/>
</dbReference>
<dbReference type="SMART" id="SM00304">
    <property type="entry name" value="HAMP"/>
    <property type="match status" value="1"/>
</dbReference>
<name>A0A2Z4Y415_SUMC1</name>
<comment type="catalytic activity">
    <reaction evidence="1">
        <text>ATP + protein L-histidine = ADP + protein N-phospho-L-histidine.</text>
        <dbReference type="EC" id="2.7.13.3"/>
    </reaction>
</comment>
<comment type="subcellular location">
    <subcellularLocation>
        <location evidence="2">Membrane</location>
    </subcellularLocation>
</comment>
<evidence type="ECO:0000256" key="4">
    <source>
        <dbReference type="ARBA" id="ARBA00022553"/>
    </source>
</evidence>
<dbReference type="SMART" id="SM00388">
    <property type="entry name" value="HisKA"/>
    <property type="match status" value="1"/>
</dbReference>